<dbReference type="OrthoDB" id="2156382at2"/>
<gene>
    <name evidence="1" type="ORF">TART1_1347</name>
</gene>
<accession>A0A383TE54</accession>
<dbReference type="AlphaFoldDB" id="A0A383TE54"/>
<reference evidence="2" key="1">
    <citation type="submission" date="2018-05" db="EMBL/GenBank/DDBJ databases">
        <authorList>
            <person name="Strepis N."/>
        </authorList>
    </citation>
    <scope>NUCLEOTIDE SEQUENCE [LARGE SCALE GENOMIC DNA]</scope>
</reference>
<organism evidence="1 2">
    <name type="scientific">Trichococcus shcherbakoviae</name>
    <dbReference type="NCBI Taxonomy" id="2094020"/>
    <lineage>
        <taxon>Bacteria</taxon>
        <taxon>Bacillati</taxon>
        <taxon>Bacillota</taxon>
        <taxon>Bacilli</taxon>
        <taxon>Lactobacillales</taxon>
        <taxon>Carnobacteriaceae</taxon>
        <taxon>Trichococcus</taxon>
    </lineage>
</organism>
<evidence type="ECO:0000313" key="1">
    <source>
        <dbReference type="EMBL" id="SYZ78563.1"/>
    </source>
</evidence>
<protein>
    <submittedName>
        <fullName evidence="1">Uncharacterized protein</fullName>
    </submittedName>
</protein>
<proteinExistence type="predicted"/>
<dbReference type="EMBL" id="UNRR01000018">
    <property type="protein sequence ID" value="SYZ78563.1"/>
    <property type="molecule type" value="Genomic_DNA"/>
</dbReference>
<evidence type="ECO:0000313" key="2">
    <source>
        <dbReference type="Proteomes" id="UP000262072"/>
    </source>
</evidence>
<name>A0A383TE54_9LACT</name>
<sequence>MKRVIVLTILAALDQKFQEKGMPLKSHPIQNGQYLYQGKFNLDKVHSLPFGVVIAKDESESDFQISYRKLAYLNNYADKVNLLELINELNQTKTFYYTLCLAGDGEIFLRLLGRSTTDVKPLYEMLVIGSNIAKVMTAELKSKFPSLGVE</sequence>
<dbReference type="Proteomes" id="UP000262072">
    <property type="component" value="Unassembled WGS sequence"/>
</dbReference>